<keyword evidence="2" id="KW-1185">Reference proteome</keyword>
<reference evidence="1 2" key="1">
    <citation type="submission" date="2016-04" db="EMBL/GenBank/DDBJ databases">
        <title>First whole genome shotgun sequence of the bacterium Enteractinococcus sp. strain UASWS1574.</title>
        <authorList>
            <person name="Crovadore J."/>
            <person name="Chablais R."/>
            <person name="Lefort F."/>
        </authorList>
    </citation>
    <scope>NUCLEOTIDE SEQUENCE [LARGE SCALE GENOMIC DNA]</scope>
    <source>
        <strain evidence="1 2">UASWS1574</strain>
    </source>
</reference>
<evidence type="ECO:0000313" key="2">
    <source>
        <dbReference type="Proteomes" id="UP000078292"/>
    </source>
</evidence>
<evidence type="ECO:0000313" key="1">
    <source>
        <dbReference type="EMBL" id="OAV62459.1"/>
    </source>
</evidence>
<dbReference type="STRING" id="1837282.A6F49_07070"/>
<dbReference type="Proteomes" id="UP000078292">
    <property type="component" value="Unassembled WGS sequence"/>
</dbReference>
<sequence length="296" mass="33995">MPTIRNIFKINGPVPFLDIEPHKDNGLFVDPCRIRLDTWASPHRAAAVQQMNTFLDLVARKIMANDVSGAFDLLKHFGEPNETRLGMSKLEIMGRGGGLEVGWSITEALSDELRPLLEVAILKYLENLPLFVAGVDRDITSDITTRIAFNALIDFTQAMMRRYPELGRQTRPDKYQIWDDQNLVWTTRTAELPLVYGAPLLLVPKQWAGPSLLMSYQRFHQTTVRGWGQEVHTTYFPNGRSFRPTKEQIEQMPGYKLSRETNLRITQHAYDNGVNLIQEFTDFVERRYEEPRSQAA</sequence>
<proteinExistence type="predicted"/>
<name>A0A1B7M1N7_9MICC</name>
<organism evidence="1 2">
    <name type="scientific">Enteractinococcus helveticum</name>
    <dbReference type="NCBI Taxonomy" id="1837282"/>
    <lineage>
        <taxon>Bacteria</taxon>
        <taxon>Bacillati</taxon>
        <taxon>Actinomycetota</taxon>
        <taxon>Actinomycetes</taxon>
        <taxon>Micrococcales</taxon>
        <taxon>Micrococcaceae</taxon>
    </lineage>
</organism>
<protein>
    <submittedName>
        <fullName evidence="1">Uncharacterized protein</fullName>
    </submittedName>
</protein>
<dbReference type="AlphaFoldDB" id="A0A1B7M1N7"/>
<dbReference type="EMBL" id="LXEY01000012">
    <property type="protein sequence ID" value="OAV62459.1"/>
    <property type="molecule type" value="Genomic_DNA"/>
</dbReference>
<accession>A0A1B7M1N7</accession>
<comment type="caution">
    <text evidence="1">The sequence shown here is derived from an EMBL/GenBank/DDBJ whole genome shotgun (WGS) entry which is preliminary data.</text>
</comment>
<gene>
    <name evidence="1" type="ORF">A6F49_07070</name>
</gene>